<organism evidence="2 3">
    <name type="scientific">Bifidobacterium thermacidophilum subsp. thermacidophilum</name>
    <dbReference type="NCBI Taxonomy" id="79262"/>
    <lineage>
        <taxon>Bacteria</taxon>
        <taxon>Bacillati</taxon>
        <taxon>Actinomycetota</taxon>
        <taxon>Actinomycetes</taxon>
        <taxon>Bifidobacteriales</taxon>
        <taxon>Bifidobacteriaceae</taxon>
        <taxon>Bifidobacterium</taxon>
    </lineage>
</organism>
<comment type="caution">
    <text evidence="2">The sequence shown here is derived from an EMBL/GenBank/DDBJ whole genome shotgun (WGS) entry which is preliminary data.</text>
</comment>
<dbReference type="AlphaFoldDB" id="A0A087E2B7"/>
<reference evidence="2 3" key="1">
    <citation type="submission" date="2014-03" db="EMBL/GenBank/DDBJ databases">
        <title>Genomics of Bifidobacteria.</title>
        <authorList>
            <person name="Ventura M."/>
            <person name="Milani C."/>
            <person name="Lugli G.A."/>
        </authorList>
    </citation>
    <scope>NUCLEOTIDE SEQUENCE [LARGE SCALE GENOMIC DNA]</scope>
    <source>
        <strain evidence="2 3">LMG 21395</strain>
    </source>
</reference>
<evidence type="ECO:0000313" key="2">
    <source>
        <dbReference type="EMBL" id="KFJ01918.1"/>
    </source>
</evidence>
<accession>A0A087E2B7</accession>
<dbReference type="Proteomes" id="UP000029003">
    <property type="component" value="Unassembled WGS sequence"/>
</dbReference>
<name>A0A087E2B7_9BIFI</name>
<gene>
    <name evidence="2" type="ORF">THER5_0097</name>
</gene>
<dbReference type="RefSeq" id="WP_052316539.1">
    <property type="nucleotide sequence ID" value="NZ_JGZT01000007.1"/>
</dbReference>
<keyword evidence="2" id="KW-0808">Transferase</keyword>
<dbReference type="GO" id="GO:0016740">
    <property type="term" value="F:transferase activity"/>
    <property type="evidence" value="ECO:0007669"/>
    <property type="project" value="UniProtKB-KW"/>
</dbReference>
<dbReference type="EMBL" id="JGZT01000007">
    <property type="protein sequence ID" value="KFJ01918.1"/>
    <property type="molecule type" value="Genomic_DNA"/>
</dbReference>
<dbReference type="OrthoDB" id="27442at2"/>
<sequence length="372" mass="40569">MTTGPDPRQQATSDPSTASGDASVQYRTIAVPQSVSGRTQDIPREAEHMGTICAAGPKACDDIRSIYLKLPETTRAALVQAQGALERTVYTANDGRDTAFLLGFHRPHTAQEKLCAFSGCEHLRNGLVEYAALHAIHDSHTITVKTEPGVYAEQAMTTYDGQSWRVLGEHDHYRQTTEFTCGPVSLLNAMHRLHPQMAANRVDELHIWHEATIAVACEPYGLALSAAKRGENPRIVVSKTGPVLNPAHGAMGMIDAAMSRDVQEHFAAEARKIGIPIDITSFTAANVARRLDGGHVALVLIDEHVMHGVTCPHWVTVTGELADGTLLVDDPWIDEPYGETLVDTYQLPIRQADFDLMIHYDEPASAQAMVIL</sequence>
<dbReference type="InterPro" id="IPR021770">
    <property type="entry name" value="DUF3335"/>
</dbReference>
<feature type="region of interest" description="Disordered" evidence="1">
    <location>
        <begin position="1"/>
        <end position="24"/>
    </location>
</feature>
<proteinExistence type="predicted"/>
<dbReference type="Pfam" id="PF11814">
    <property type="entry name" value="DUF3335"/>
    <property type="match status" value="1"/>
</dbReference>
<evidence type="ECO:0000313" key="3">
    <source>
        <dbReference type="Proteomes" id="UP000029003"/>
    </source>
</evidence>
<protein>
    <submittedName>
        <fullName evidence="2">GCN5-like N-acetyltransferase</fullName>
    </submittedName>
</protein>
<evidence type="ECO:0000256" key="1">
    <source>
        <dbReference type="SAM" id="MobiDB-lite"/>
    </source>
</evidence>